<dbReference type="Gene3D" id="1.20.5.4130">
    <property type="match status" value="1"/>
</dbReference>
<protein>
    <submittedName>
        <fullName evidence="8">Putative P-loop containing nucleoside triphosphate hydrolase, leucine-rich repeat domain, L</fullName>
    </submittedName>
</protein>
<evidence type="ECO:0000256" key="1">
    <source>
        <dbReference type="ARBA" id="ARBA00022737"/>
    </source>
</evidence>
<evidence type="ECO:0000256" key="2">
    <source>
        <dbReference type="ARBA" id="ARBA00022741"/>
    </source>
</evidence>
<dbReference type="PANTHER" id="PTHR23155:SF1185">
    <property type="entry name" value="DISEASE RESISTANCE RPP8-LIKE PROTEIN 3-RELATED"/>
    <property type="match status" value="1"/>
</dbReference>
<keyword evidence="9" id="KW-1185">Reference proteome</keyword>
<dbReference type="PRINTS" id="PR00364">
    <property type="entry name" value="DISEASERSIST"/>
</dbReference>
<accession>A0A2P6QUM9</accession>
<feature type="domain" description="Disease resistance R13L4/SHOC-2-like LRR" evidence="7">
    <location>
        <begin position="587"/>
        <end position="872"/>
    </location>
</feature>
<dbReference type="CDD" id="cd14798">
    <property type="entry name" value="RX-CC_like"/>
    <property type="match status" value="1"/>
</dbReference>
<comment type="caution">
    <text evidence="8">The sequence shown here is derived from an EMBL/GenBank/DDBJ whole genome shotgun (WGS) entry which is preliminary data.</text>
</comment>
<evidence type="ECO:0000259" key="5">
    <source>
        <dbReference type="Pfam" id="PF18052"/>
    </source>
</evidence>
<dbReference type="Pfam" id="PF23598">
    <property type="entry name" value="LRR_14"/>
    <property type="match status" value="1"/>
</dbReference>
<evidence type="ECO:0000256" key="3">
    <source>
        <dbReference type="ARBA" id="ARBA00022821"/>
    </source>
</evidence>
<keyword evidence="8" id="KW-0378">Hydrolase</keyword>
<dbReference type="SUPFAM" id="SSF52540">
    <property type="entry name" value="P-loop containing nucleoside triphosphate hydrolases"/>
    <property type="match status" value="1"/>
</dbReference>
<feature type="domain" description="Disease resistance protein winged helix" evidence="6">
    <location>
        <begin position="431"/>
        <end position="506"/>
    </location>
</feature>
<evidence type="ECO:0000259" key="6">
    <source>
        <dbReference type="Pfam" id="PF23559"/>
    </source>
</evidence>
<dbReference type="InterPro" id="IPR058922">
    <property type="entry name" value="WHD_DRP"/>
</dbReference>
<evidence type="ECO:0000313" key="8">
    <source>
        <dbReference type="EMBL" id="PRQ37890.1"/>
    </source>
</evidence>
<dbReference type="SUPFAM" id="SSF52058">
    <property type="entry name" value="L domain-like"/>
    <property type="match status" value="1"/>
</dbReference>
<keyword evidence="1" id="KW-0677">Repeat</keyword>
<dbReference type="Gene3D" id="3.40.50.300">
    <property type="entry name" value="P-loop containing nucleotide triphosphate hydrolases"/>
    <property type="match status" value="1"/>
</dbReference>
<dbReference type="InterPro" id="IPR027417">
    <property type="entry name" value="P-loop_NTPase"/>
</dbReference>
<gene>
    <name evidence="8" type="ORF">RchiOBHm_Chr4g0407681</name>
</gene>
<dbReference type="InterPro" id="IPR032675">
    <property type="entry name" value="LRR_dom_sf"/>
</dbReference>
<dbReference type="OrthoDB" id="1153674at2759"/>
<organism evidence="8 9">
    <name type="scientific">Rosa chinensis</name>
    <name type="common">China rose</name>
    <dbReference type="NCBI Taxonomy" id="74649"/>
    <lineage>
        <taxon>Eukaryota</taxon>
        <taxon>Viridiplantae</taxon>
        <taxon>Streptophyta</taxon>
        <taxon>Embryophyta</taxon>
        <taxon>Tracheophyta</taxon>
        <taxon>Spermatophyta</taxon>
        <taxon>Magnoliopsida</taxon>
        <taxon>eudicotyledons</taxon>
        <taxon>Gunneridae</taxon>
        <taxon>Pentapetalae</taxon>
        <taxon>rosids</taxon>
        <taxon>fabids</taxon>
        <taxon>Rosales</taxon>
        <taxon>Rosaceae</taxon>
        <taxon>Rosoideae</taxon>
        <taxon>Rosoideae incertae sedis</taxon>
        <taxon>Rosa</taxon>
    </lineage>
</organism>
<dbReference type="InterPro" id="IPR041118">
    <property type="entry name" value="Rx_N"/>
</dbReference>
<dbReference type="Proteomes" id="UP000238479">
    <property type="component" value="Chromosome 4"/>
</dbReference>
<dbReference type="EMBL" id="PDCK01000042">
    <property type="protein sequence ID" value="PRQ37890.1"/>
    <property type="molecule type" value="Genomic_DNA"/>
</dbReference>
<feature type="domain" description="NB-ARC" evidence="4">
    <location>
        <begin position="162"/>
        <end position="333"/>
    </location>
</feature>
<proteinExistence type="predicted"/>
<dbReference type="Gene3D" id="1.10.10.10">
    <property type="entry name" value="Winged helix-like DNA-binding domain superfamily/Winged helix DNA-binding domain"/>
    <property type="match status" value="1"/>
</dbReference>
<keyword evidence="2" id="KW-0547">Nucleotide-binding</keyword>
<dbReference type="InterPro" id="IPR036388">
    <property type="entry name" value="WH-like_DNA-bd_sf"/>
</dbReference>
<dbReference type="PANTHER" id="PTHR23155">
    <property type="entry name" value="DISEASE RESISTANCE PROTEIN RP"/>
    <property type="match status" value="1"/>
</dbReference>
<dbReference type="Gene3D" id="1.10.8.430">
    <property type="entry name" value="Helical domain of apoptotic protease-activating factors"/>
    <property type="match status" value="1"/>
</dbReference>
<reference evidence="8 9" key="1">
    <citation type="journal article" date="2018" name="Nat. Genet.">
        <title>The Rosa genome provides new insights in the design of modern roses.</title>
        <authorList>
            <person name="Bendahmane M."/>
        </authorList>
    </citation>
    <scope>NUCLEOTIDE SEQUENCE [LARGE SCALE GENOMIC DNA]</scope>
    <source>
        <strain evidence="9">cv. Old Blush</strain>
    </source>
</reference>
<dbReference type="InterPro" id="IPR055414">
    <property type="entry name" value="LRR_R13L4/SHOC2-like"/>
</dbReference>
<feature type="domain" description="Disease resistance N-terminal" evidence="5">
    <location>
        <begin position="5"/>
        <end position="87"/>
    </location>
</feature>
<dbReference type="InterPro" id="IPR038005">
    <property type="entry name" value="RX-like_CC"/>
</dbReference>
<name>A0A2P6QUM9_ROSCH</name>
<evidence type="ECO:0000259" key="4">
    <source>
        <dbReference type="Pfam" id="PF00931"/>
    </source>
</evidence>
<keyword evidence="3" id="KW-0611">Plant defense</keyword>
<dbReference type="Pfam" id="PF18052">
    <property type="entry name" value="Rx_N"/>
    <property type="match status" value="1"/>
</dbReference>
<dbReference type="InterPro" id="IPR044974">
    <property type="entry name" value="Disease_R_plants"/>
</dbReference>
<dbReference type="AlphaFoldDB" id="A0A2P6QUM9"/>
<dbReference type="Pfam" id="PF00931">
    <property type="entry name" value="NB-ARC"/>
    <property type="match status" value="1"/>
</dbReference>
<dbReference type="Gene3D" id="3.80.10.10">
    <property type="entry name" value="Ribonuclease Inhibitor"/>
    <property type="match status" value="1"/>
</dbReference>
<dbReference type="InterPro" id="IPR042197">
    <property type="entry name" value="Apaf_helical"/>
</dbReference>
<dbReference type="InterPro" id="IPR002182">
    <property type="entry name" value="NB-ARC"/>
</dbReference>
<dbReference type="Gramene" id="PRQ37890">
    <property type="protein sequence ID" value="PRQ37890"/>
    <property type="gene ID" value="RchiOBHm_Chr4g0407681"/>
</dbReference>
<evidence type="ECO:0000259" key="7">
    <source>
        <dbReference type="Pfam" id="PF23598"/>
    </source>
</evidence>
<dbReference type="OMA" id="IKRFACI"/>
<dbReference type="GO" id="GO:0098542">
    <property type="term" value="P:defense response to other organism"/>
    <property type="evidence" value="ECO:0007669"/>
    <property type="project" value="TreeGrafter"/>
</dbReference>
<dbReference type="GO" id="GO:0016787">
    <property type="term" value="F:hydrolase activity"/>
    <property type="evidence" value="ECO:0007669"/>
    <property type="project" value="UniProtKB-KW"/>
</dbReference>
<dbReference type="FunFam" id="1.10.10.10:FF:000322">
    <property type="entry name" value="Probable disease resistance protein At1g63360"/>
    <property type="match status" value="1"/>
</dbReference>
<dbReference type="FunFam" id="3.40.50.300:FF:001091">
    <property type="entry name" value="Probable disease resistance protein At1g61300"/>
    <property type="match status" value="1"/>
</dbReference>
<dbReference type="Pfam" id="PF23559">
    <property type="entry name" value="WHD_DRP"/>
    <property type="match status" value="1"/>
</dbReference>
<sequence>MAEAVVSIVVGTLADFIIQEAKHFCRVRDQVELAQTELQMMQGFLKDADKRQQDDETVRIWVAKVRDAAYDMEDAIEIFSFKVSSKTRRLACILIKGKGVHKIVAEIEKITTRISSLRLSLQTYNIREIRESRDGATSSYQRQQQLRRTYSHIIERDVVGLQDNIKELVTHLVNDENCHKVVSIWGMGGLGKTTLAKQVYYQSEVRRHFSCFAWVCISHRFQVREVWEGILIKLISATNEQREEIGRMREDEIAKKLYLILQERTCLVVLDDIWSIETWDSLKAGFPHEKTMSKILLTTRNKAVALHADRKGFLHQPRPLNDSESWQLFEIIAIFGREETNPEIHSKMKELGKKMLLHCAGLPLAISALAGLLARKDTIDEWNAVHKNVFAYIRRGKGHEQEYAGASWVLALSYDDLPYHLKPCFLYLGHFPEDFEIPVKLLTQLWMAEGLISLGQQGQSFIGSLEDIGYSYLSELVERCVVQIGERGSIRKIKTCRIHDLMRDLCLLKTEEENFLQIVNFSHKKEAMYPSASSTVSISKVRRLAIHLDDKADRLVPPRDERNGHLRSLLYFTPRNWMPRNQRLVQSVFKVFKLLRVLRFENMCTEVELPSDIGNMVHLRFLSLRRCHIKRLPLSMGNLKSMQTLDLRFRQLDIVPNVLWKMEQLRHLYLPLYYRASGKLRLDTLHYLQTLLHVDNSHLNDITELTNLKKLAVQVSSPLKNLEKVLTSTSSTLERIRSLYVHNVVGIHSYAEVSQIVSKCHNIYKLDLNGPTVELPKDLQGYPNLTKLWLCRCFLKENQMSVLEKLPNLRNLYLQSGTFEDNVKTLVCSKGGFLHLEFLSLSYMDEIDGWTVEEGAMPSLCQLHISRCRGLTTFPDGLRYNSSLKKLSITRMPRTFYSKLQEGGEDFYKIQHVPSLVFGEACD</sequence>
<dbReference type="GO" id="GO:0043531">
    <property type="term" value="F:ADP binding"/>
    <property type="evidence" value="ECO:0007669"/>
    <property type="project" value="InterPro"/>
</dbReference>
<evidence type="ECO:0000313" key="9">
    <source>
        <dbReference type="Proteomes" id="UP000238479"/>
    </source>
</evidence>